<keyword evidence="7 10" id="KW-0009">Actin-binding</keyword>
<evidence type="ECO:0000256" key="10">
    <source>
        <dbReference type="RuleBase" id="RU367131"/>
    </source>
</evidence>
<keyword evidence="13" id="KW-1185">Reference proteome</keyword>
<feature type="compositionally biased region" description="Pro residues" evidence="11">
    <location>
        <begin position="351"/>
        <end position="369"/>
    </location>
</feature>
<dbReference type="SMART" id="SM00707">
    <property type="entry name" value="RPEL"/>
    <property type="match status" value="3"/>
</dbReference>
<evidence type="ECO:0000256" key="8">
    <source>
        <dbReference type="ARBA" id="ARBA00023273"/>
    </source>
</evidence>
<feature type="compositionally biased region" description="Acidic residues" evidence="11">
    <location>
        <begin position="489"/>
        <end position="499"/>
    </location>
</feature>
<gene>
    <name evidence="12" type="primary">LOC107732826</name>
</gene>
<reference evidence="12" key="1">
    <citation type="submission" date="2025-08" db="UniProtKB">
        <authorList>
            <consortium name="Ensembl"/>
        </authorList>
    </citation>
    <scope>IDENTIFICATION</scope>
</reference>
<dbReference type="PANTHER" id="PTHR12751:SF4">
    <property type="entry name" value="PHOSPHATASE AND ACTIN REGULATOR 4"/>
    <property type="match status" value="1"/>
</dbReference>
<dbReference type="Pfam" id="PF02755">
    <property type="entry name" value="RPEL"/>
    <property type="match status" value="3"/>
</dbReference>
<dbReference type="GO" id="GO:0005737">
    <property type="term" value="C:cytoplasm"/>
    <property type="evidence" value="ECO:0007669"/>
    <property type="project" value="UniProtKB-SubCell"/>
</dbReference>
<dbReference type="GO" id="GO:0072542">
    <property type="term" value="F:protein phosphatase activator activity"/>
    <property type="evidence" value="ECO:0007669"/>
    <property type="project" value="UniProtKB-UniRule"/>
</dbReference>
<protein>
    <recommendedName>
        <fullName evidence="10">Phosphatase and actin regulator 4</fullName>
    </recommendedName>
</protein>
<evidence type="ECO:0000256" key="2">
    <source>
        <dbReference type="ARBA" id="ARBA00011844"/>
    </source>
</evidence>
<comment type="similarity">
    <text evidence="1 10">Belongs to the phosphatase and actin regulator family.</text>
</comment>
<feature type="compositionally biased region" description="Basic and acidic residues" evidence="11">
    <location>
        <begin position="528"/>
        <end position="538"/>
    </location>
</feature>
<feature type="compositionally biased region" description="Low complexity" evidence="11">
    <location>
        <begin position="317"/>
        <end position="338"/>
    </location>
</feature>
<dbReference type="PANTHER" id="PTHR12751">
    <property type="entry name" value="PHOSPHATASE AND ACTIN REGULATOR PHACTR"/>
    <property type="match status" value="1"/>
</dbReference>
<comment type="function">
    <text evidence="10">Regulator of protein phosphatase 1 (PP1) required for neural tube and optic fissure closure, and enteric neural crest cell (ENCCs) migration during development. Acts as an activator of PP1. During neural tube closure, localizes to the ventral neural tube and activates PP1, leading to down-regulate cell proliferation within cranial neural tissue and the neural retina. Also acts as a regulator of migration of enteric neural crest cells (ENCCs) by activating PP1, leading to repression of the integrin signaling through the rho/rock pathway.</text>
</comment>
<feature type="region of interest" description="Disordered" evidence="11">
    <location>
        <begin position="154"/>
        <end position="544"/>
    </location>
</feature>
<dbReference type="Proteomes" id="UP000472270">
    <property type="component" value="Unassembled WGS sequence"/>
</dbReference>
<dbReference type="GO" id="GO:0030036">
    <property type="term" value="P:actin cytoskeleton organization"/>
    <property type="evidence" value="ECO:0007669"/>
    <property type="project" value="UniProtKB-UniRule"/>
</dbReference>
<feature type="region of interest" description="Disordered" evidence="11">
    <location>
        <begin position="1"/>
        <end position="37"/>
    </location>
</feature>
<dbReference type="Ensembl" id="ENSSRHT00000101345.1">
    <property type="protein sequence ID" value="ENSSRHP00000098667.1"/>
    <property type="gene ID" value="ENSSRHG00000048453.1"/>
</dbReference>
<name>A0A673N9D4_9TELE</name>
<dbReference type="PROSITE" id="PS51073">
    <property type="entry name" value="RPEL"/>
    <property type="match status" value="3"/>
</dbReference>
<dbReference type="GO" id="GO:0048484">
    <property type="term" value="P:enteric nervous system development"/>
    <property type="evidence" value="ECO:0007669"/>
    <property type="project" value="UniProtKB-UniRule"/>
</dbReference>
<feature type="repeat" description="RPEL" evidence="9">
    <location>
        <begin position="62"/>
        <end position="87"/>
    </location>
</feature>
<feature type="region of interest" description="Disordered" evidence="11">
    <location>
        <begin position="567"/>
        <end position="589"/>
    </location>
</feature>
<evidence type="ECO:0000256" key="11">
    <source>
        <dbReference type="SAM" id="MobiDB-lite"/>
    </source>
</evidence>
<organism evidence="12 13">
    <name type="scientific">Sinocyclocheilus rhinocerous</name>
    <dbReference type="NCBI Taxonomy" id="307959"/>
    <lineage>
        <taxon>Eukaryota</taxon>
        <taxon>Metazoa</taxon>
        <taxon>Chordata</taxon>
        <taxon>Craniata</taxon>
        <taxon>Vertebrata</taxon>
        <taxon>Euteleostomi</taxon>
        <taxon>Actinopterygii</taxon>
        <taxon>Neopterygii</taxon>
        <taxon>Teleostei</taxon>
        <taxon>Ostariophysi</taxon>
        <taxon>Cypriniformes</taxon>
        <taxon>Cyprinidae</taxon>
        <taxon>Cyprininae</taxon>
        <taxon>Sinocyclocheilus</taxon>
    </lineage>
</organism>
<dbReference type="GO" id="GO:0001843">
    <property type="term" value="P:neural tube closure"/>
    <property type="evidence" value="ECO:0007669"/>
    <property type="project" value="UniProtKB-UniRule"/>
</dbReference>
<feature type="compositionally biased region" description="Low complexity" evidence="11">
    <location>
        <begin position="213"/>
        <end position="234"/>
    </location>
</feature>
<keyword evidence="5" id="KW-0677">Repeat</keyword>
<dbReference type="GO" id="GO:0008157">
    <property type="term" value="F:protein phosphatase 1 binding"/>
    <property type="evidence" value="ECO:0007669"/>
    <property type="project" value="UniProtKB-UniRule"/>
</dbReference>
<reference evidence="12" key="2">
    <citation type="submission" date="2025-09" db="UniProtKB">
        <authorList>
            <consortium name="Ensembl"/>
        </authorList>
    </citation>
    <scope>IDENTIFICATION</scope>
</reference>
<keyword evidence="3 10" id="KW-0217">Developmental protein</keyword>
<evidence type="ECO:0000256" key="5">
    <source>
        <dbReference type="ARBA" id="ARBA00022737"/>
    </source>
</evidence>
<proteinExistence type="inferred from homology"/>
<dbReference type="GO" id="GO:0001755">
    <property type="term" value="P:neural crest cell migration"/>
    <property type="evidence" value="ECO:0007669"/>
    <property type="project" value="UniProtKB-UniRule"/>
</dbReference>
<feature type="compositionally biased region" description="Acidic residues" evidence="11">
    <location>
        <begin position="464"/>
        <end position="480"/>
    </location>
</feature>
<dbReference type="Gene3D" id="6.10.140.1750">
    <property type="match status" value="1"/>
</dbReference>
<evidence type="ECO:0000256" key="4">
    <source>
        <dbReference type="ARBA" id="ARBA00022490"/>
    </source>
</evidence>
<accession>A0A673N9D4</accession>
<feature type="compositionally biased region" description="Low complexity" evidence="11">
    <location>
        <begin position="154"/>
        <end position="163"/>
    </location>
</feature>
<dbReference type="AlphaFoldDB" id="A0A673N9D4"/>
<keyword evidence="4 10" id="KW-0963">Cytoplasm</keyword>
<evidence type="ECO:0000256" key="1">
    <source>
        <dbReference type="ARBA" id="ARBA00009795"/>
    </source>
</evidence>
<dbReference type="GO" id="GO:0030027">
    <property type="term" value="C:lamellipodium"/>
    <property type="evidence" value="ECO:0007669"/>
    <property type="project" value="UniProtKB-SubCell"/>
</dbReference>
<feature type="repeat" description="RPEL" evidence="9">
    <location>
        <begin position="596"/>
        <end position="621"/>
    </location>
</feature>
<sequence>PENTLYDEGDHQHSSTGSEGGTAGDATPPPKRKGKFSTLGKIFKPWKWRKKKSSEKFKETSEVLERKMSMRRPRQELIEQGVLKELPDNGRREKRVCVRLYFLNHILYQEVCTLKRNLAKALHILLLSESCRNLVIDINIIAIRYDIVYQPSPSWSPPESDSSQYVSNSEVLRDTLREPLPPKQSVMPPKWLMTSTPEPGADSLPRTPVHNPAAAFSSSSASSNSSSSSAVSTAGKPLRNVSSAGANTQASSRAPLTTSSAPSSMGNVPAQPTKQPPLPPPKPINRSNNPTMLAELTQGGVNLVPAKPSPPMPPKRTTPVTKRNDSPLTISSLPSILSEDMRANIPGGYQLPPPPPSPPLPTHIPPSPPRAHTHHLLHQHSYPYPLPQPLPPLPVHFDPPSPPEEPPARQAPEEEEEDDDDDDEEPPPDHLPSPQSQPELEPRSRRCLVGDLSISIIPEGNNSSEEEEDEEDQQPEESDSDGPVLYKDDDSDEDEDDDSPPSALASRVKRKDTLALKLSSRPSAPDRQAPERQARVEHTGLSWQSKEQWEAIRTQIGTALTRRLSQRPTAEELEQRNILQPKNEADRQAEVREIKRRLTRKLSQRPTVAELQARKILRFHEYVEVTCAQDYDRRADKPWTKLTPADKAAIRKELNEFKSSEMEVHEESRIYTRQVYWLLATYKNTETSCAKHLTLYFHFYVISRFHRP</sequence>
<dbReference type="GO" id="GO:0007266">
    <property type="term" value="P:Rho protein signal transduction"/>
    <property type="evidence" value="ECO:0007669"/>
    <property type="project" value="UniProtKB-UniRule"/>
</dbReference>
<dbReference type="Gene3D" id="6.10.140.2130">
    <property type="match status" value="1"/>
</dbReference>
<feature type="compositionally biased region" description="Pro residues" evidence="11">
    <location>
        <begin position="274"/>
        <end position="283"/>
    </location>
</feature>
<feature type="compositionally biased region" description="Pro residues" evidence="11">
    <location>
        <begin position="384"/>
        <end position="405"/>
    </location>
</feature>
<keyword evidence="6 10" id="KW-0524">Neurogenesis</keyword>
<feature type="compositionally biased region" description="Polar residues" evidence="11">
    <location>
        <begin position="240"/>
        <end position="266"/>
    </location>
</feature>
<feature type="compositionally biased region" description="Low complexity" evidence="11">
    <location>
        <begin position="453"/>
        <end position="463"/>
    </location>
</feature>
<keyword evidence="8 10" id="KW-0966">Cell projection</keyword>
<comment type="subcellular location">
    <subcellularLocation>
        <location evidence="10">Cytoplasm</location>
    </subcellularLocation>
    <subcellularLocation>
        <location evidence="10">Cell projection</location>
        <location evidence="10">Lamellipodium</location>
    </subcellularLocation>
</comment>
<feature type="repeat" description="RPEL" evidence="9">
    <location>
        <begin position="558"/>
        <end position="583"/>
    </location>
</feature>
<dbReference type="GO" id="GO:2001045">
    <property type="term" value="P:negative regulation of integrin-mediated signaling pathway"/>
    <property type="evidence" value="ECO:0007669"/>
    <property type="project" value="UniProtKB-UniRule"/>
</dbReference>
<evidence type="ECO:0000313" key="13">
    <source>
        <dbReference type="Proteomes" id="UP000472270"/>
    </source>
</evidence>
<evidence type="ECO:0000256" key="6">
    <source>
        <dbReference type="ARBA" id="ARBA00022902"/>
    </source>
</evidence>
<dbReference type="GO" id="GO:0061386">
    <property type="term" value="P:closure of optic fissure"/>
    <property type="evidence" value="ECO:0007669"/>
    <property type="project" value="UniProtKB-UniRule"/>
</dbReference>
<dbReference type="GO" id="GO:0051726">
    <property type="term" value="P:regulation of cell cycle"/>
    <property type="evidence" value="ECO:0007669"/>
    <property type="project" value="UniProtKB-UniRule"/>
</dbReference>
<evidence type="ECO:0000256" key="7">
    <source>
        <dbReference type="ARBA" id="ARBA00023203"/>
    </source>
</evidence>
<dbReference type="InterPro" id="IPR004018">
    <property type="entry name" value="RPEL_repeat"/>
</dbReference>
<comment type="subunit">
    <text evidence="2 10">Binds PPP1CA and actin.</text>
</comment>
<evidence type="ECO:0000256" key="3">
    <source>
        <dbReference type="ARBA" id="ARBA00022473"/>
    </source>
</evidence>
<feature type="compositionally biased region" description="Acidic residues" evidence="11">
    <location>
        <begin position="413"/>
        <end position="426"/>
    </location>
</feature>
<feature type="compositionally biased region" description="Pro residues" evidence="11">
    <location>
        <begin position="307"/>
        <end position="316"/>
    </location>
</feature>
<evidence type="ECO:0000313" key="12">
    <source>
        <dbReference type="Ensembl" id="ENSSRHP00000098667.1"/>
    </source>
</evidence>
<evidence type="ECO:0000256" key="9">
    <source>
        <dbReference type="PROSITE-ProRule" id="PRU00401"/>
    </source>
</evidence>
<dbReference type="GO" id="GO:0003779">
    <property type="term" value="F:actin binding"/>
    <property type="evidence" value="ECO:0007669"/>
    <property type="project" value="UniProtKB-UniRule"/>
</dbReference>